<proteinExistence type="predicted"/>
<protein>
    <submittedName>
        <fullName evidence="3">Uncharacterized protein</fullName>
    </submittedName>
</protein>
<keyword evidence="4" id="KW-1185">Reference proteome</keyword>
<dbReference type="Proteomes" id="UP000765509">
    <property type="component" value="Unassembled WGS sequence"/>
</dbReference>
<reference evidence="3" key="1">
    <citation type="submission" date="2021-03" db="EMBL/GenBank/DDBJ databases">
        <title>Draft genome sequence of rust myrtle Austropuccinia psidii MF-1, a brazilian biotype.</title>
        <authorList>
            <person name="Quecine M.C."/>
            <person name="Pachon D.M.R."/>
            <person name="Bonatelli M.L."/>
            <person name="Correr F.H."/>
            <person name="Franceschini L.M."/>
            <person name="Leite T.F."/>
            <person name="Margarido G.R.A."/>
            <person name="Almeida C.A."/>
            <person name="Ferrarezi J.A."/>
            <person name="Labate C.A."/>
        </authorList>
    </citation>
    <scope>NUCLEOTIDE SEQUENCE</scope>
    <source>
        <strain evidence="3">MF-1</strain>
    </source>
</reference>
<evidence type="ECO:0000313" key="4">
    <source>
        <dbReference type="Proteomes" id="UP000765509"/>
    </source>
</evidence>
<evidence type="ECO:0000256" key="2">
    <source>
        <dbReference type="SAM" id="MobiDB-lite"/>
    </source>
</evidence>
<feature type="region of interest" description="Disordered" evidence="2">
    <location>
        <begin position="84"/>
        <end position="108"/>
    </location>
</feature>
<evidence type="ECO:0000256" key="1">
    <source>
        <dbReference type="SAM" id="Coils"/>
    </source>
</evidence>
<name>A0A9Q3DBC2_9BASI</name>
<feature type="coiled-coil region" evidence="1">
    <location>
        <begin position="48"/>
        <end position="75"/>
    </location>
</feature>
<sequence length="175" mass="19902">MIVPEIYKSEPGFLTQSQYANQPSTLAIILKKLNLEKRETDVNLPENLEILIMRLNDQIEELAEKQSKMDKAINDFLAKIDNKRNQGPTKETITAGPRDMNELSLPKQPPAAICKNQTQEIIKFKKYHIIIRSKFGAPKSFEKISSQEACNTINKVLMEISATCKNAPIRIRAFT</sequence>
<accession>A0A9Q3DBC2</accession>
<organism evidence="3 4">
    <name type="scientific">Austropuccinia psidii MF-1</name>
    <dbReference type="NCBI Taxonomy" id="1389203"/>
    <lineage>
        <taxon>Eukaryota</taxon>
        <taxon>Fungi</taxon>
        <taxon>Dikarya</taxon>
        <taxon>Basidiomycota</taxon>
        <taxon>Pucciniomycotina</taxon>
        <taxon>Pucciniomycetes</taxon>
        <taxon>Pucciniales</taxon>
        <taxon>Sphaerophragmiaceae</taxon>
        <taxon>Austropuccinia</taxon>
    </lineage>
</organism>
<dbReference type="AlphaFoldDB" id="A0A9Q3DBC2"/>
<keyword evidence="1" id="KW-0175">Coiled coil</keyword>
<dbReference type="EMBL" id="AVOT02015333">
    <property type="protein sequence ID" value="MBW0499575.1"/>
    <property type="molecule type" value="Genomic_DNA"/>
</dbReference>
<evidence type="ECO:0000313" key="3">
    <source>
        <dbReference type="EMBL" id="MBW0499575.1"/>
    </source>
</evidence>
<gene>
    <name evidence="3" type="ORF">O181_039290</name>
</gene>
<comment type="caution">
    <text evidence="3">The sequence shown here is derived from an EMBL/GenBank/DDBJ whole genome shotgun (WGS) entry which is preliminary data.</text>
</comment>